<reference evidence="6 7" key="1">
    <citation type="submission" date="2014-06" db="EMBL/GenBank/DDBJ databases">
        <title>Evolutionary Origins and Diversification of the Mycorrhizal Mutualists.</title>
        <authorList>
            <consortium name="DOE Joint Genome Institute"/>
            <consortium name="Mycorrhizal Genomics Consortium"/>
            <person name="Kohler A."/>
            <person name="Kuo A."/>
            <person name="Nagy L.G."/>
            <person name="Floudas D."/>
            <person name="Copeland A."/>
            <person name="Barry K.W."/>
            <person name="Cichocki N."/>
            <person name="Veneault-Fourrey C."/>
            <person name="LaButti K."/>
            <person name="Lindquist E.A."/>
            <person name="Lipzen A."/>
            <person name="Lundell T."/>
            <person name="Morin E."/>
            <person name="Murat C."/>
            <person name="Riley R."/>
            <person name="Ohm R."/>
            <person name="Sun H."/>
            <person name="Tunlid A."/>
            <person name="Henrissat B."/>
            <person name="Grigoriev I.V."/>
            <person name="Hibbett D.S."/>
            <person name="Martin F."/>
        </authorList>
    </citation>
    <scope>NUCLEOTIDE SEQUENCE [LARGE SCALE GENOMIC DNA]</scope>
    <source>
        <strain evidence="6 7">SS14</strain>
    </source>
</reference>
<dbReference type="Proteomes" id="UP000054279">
    <property type="component" value="Unassembled WGS sequence"/>
</dbReference>
<protein>
    <submittedName>
        <fullName evidence="6">Uncharacterized protein</fullName>
    </submittedName>
</protein>
<keyword evidence="2" id="KW-0479">Metal-binding</keyword>
<dbReference type="GO" id="GO:0005634">
    <property type="term" value="C:nucleus"/>
    <property type="evidence" value="ECO:0007669"/>
    <property type="project" value="UniProtKB-SubCell"/>
</dbReference>
<dbReference type="PANTHER" id="PTHR46481:SF10">
    <property type="entry name" value="ZINC FINGER BED DOMAIN-CONTAINING PROTEIN 39"/>
    <property type="match status" value="1"/>
</dbReference>
<keyword evidence="3" id="KW-0863">Zinc-finger</keyword>
<sequence>CEPALSTESGAMTKFVSGHGYTHEGFCFGVGKWIAKHCRPYTIIDDVELQDLFCMLYACVKIPSRMSVQRDIRLMMDLTGEHLIKAFTKHPDAIHIALDGWTSRAHMSFLALTAHWVD</sequence>
<evidence type="ECO:0000256" key="4">
    <source>
        <dbReference type="ARBA" id="ARBA00022833"/>
    </source>
</evidence>
<keyword evidence="5" id="KW-0539">Nucleus</keyword>
<dbReference type="GO" id="GO:0008270">
    <property type="term" value="F:zinc ion binding"/>
    <property type="evidence" value="ECO:0007669"/>
    <property type="project" value="UniProtKB-KW"/>
</dbReference>
<keyword evidence="7" id="KW-1185">Reference proteome</keyword>
<organism evidence="6 7">
    <name type="scientific">Sphaerobolus stellatus (strain SS14)</name>
    <dbReference type="NCBI Taxonomy" id="990650"/>
    <lineage>
        <taxon>Eukaryota</taxon>
        <taxon>Fungi</taxon>
        <taxon>Dikarya</taxon>
        <taxon>Basidiomycota</taxon>
        <taxon>Agaricomycotina</taxon>
        <taxon>Agaricomycetes</taxon>
        <taxon>Phallomycetidae</taxon>
        <taxon>Geastrales</taxon>
        <taxon>Sphaerobolaceae</taxon>
        <taxon>Sphaerobolus</taxon>
    </lineage>
</organism>
<comment type="subcellular location">
    <subcellularLocation>
        <location evidence="1">Nucleus</location>
    </subcellularLocation>
</comment>
<proteinExistence type="predicted"/>
<dbReference type="InterPro" id="IPR052035">
    <property type="entry name" value="ZnF_BED_domain_contain"/>
</dbReference>
<evidence type="ECO:0000256" key="5">
    <source>
        <dbReference type="ARBA" id="ARBA00023242"/>
    </source>
</evidence>
<keyword evidence="4" id="KW-0862">Zinc</keyword>
<gene>
    <name evidence="6" type="ORF">M422DRAFT_127118</name>
</gene>
<dbReference type="AlphaFoldDB" id="A0A0C9VX66"/>
<dbReference type="PANTHER" id="PTHR46481">
    <property type="entry name" value="ZINC FINGER BED DOMAIN-CONTAINING PROTEIN 4"/>
    <property type="match status" value="1"/>
</dbReference>
<evidence type="ECO:0000256" key="1">
    <source>
        <dbReference type="ARBA" id="ARBA00004123"/>
    </source>
</evidence>
<accession>A0A0C9VX66</accession>
<name>A0A0C9VX66_SPHS4</name>
<dbReference type="OrthoDB" id="1607513at2759"/>
<evidence type="ECO:0000256" key="2">
    <source>
        <dbReference type="ARBA" id="ARBA00022723"/>
    </source>
</evidence>
<dbReference type="HOGENOM" id="CLU_2078755_0_0_1"/>
<feature type="non-terminal residue" evidence="6">
    <location>
        <position position="118"/>
    </location>
</feature>
<evidence type="ECO:0000313" key="6">
    <source>
        <dbReference type="EMBL" id="KIJ43405.1"/>
    </source>
</evidence>
<evidence type="ECO:0000313" key="7">
    <source>
        <dbReference type="Proteomes" id="UP000054279"/>
    </source>
</evidence>
<evidence type="ECO:0000256" key="3">
    <source>
        <dbReference type="ARBA" id="ARBA00022771"/>
    </source>
</evidence>
<feature type="non-terminal residue" evidence="6">
    <location>
        <position position="1"/>
    </location>
</feature>
<dbReference type="EMBL" id="KN837123">
    <property type="protein sequence ID" value="KIJ43405.1"/>
    <property type="molecule type" value="Genomic_DNA"/>
</dbReference>